<evidence type="ECO:0000256" key="1">
    <source>
        <dbReference type="ARBA" id="ARBA00001927"/>
    </source>
</evidence>
<evidence type="ECO:0000256" key="2">
    <source>
        <dbReference type="ARBA" id="ARBA00022448"/>
    </source>
</evidence>
<evidence type="ECO:0000256" key="8">
    <source>
        <dbReference type="RuleBase" id="RU368020"/>
    </source>
</evidence>
<dbReference type="PRINTS" id="PR00352">
    <property type="entry name" value="3FE4SFRDOXIN"/>
</dbReference>
<evidence type="ECO:0000256" key="4">
    <source>
        <dbReference type="ARBA" id="ARBA00022982"/>
    </source>
</evidence>
<reference evidence="9 10" key="2">
    <citation type="journal article" date="2022" name="Arch. Microbiol.">
        <title>Rhodococcus pseudokoreensis sp. nov. isolated from the rhizosphere of young M26 apple rootstocks.</title>
        <authorList>
            <person name="Kampfer P."/>
            <person name="Glaeser S.P."/>
            <person name="Blom J."/>
            <person name="Wolf J."/>
            <person name="Benning S."/>
            <person name="Schloter M."/>
            <person name="Neumann-Schaal M."/>
        </authorList>
    </citation>
    <scope>NUCLEOTIDE SEQUENCE [LARGE SCALE GENOMIC DNA]</scope>
    <source>
        <strain evidence="9 10">R79</strain>
    </source>
</reference>
<organism evidence="9 10">
    <name type="scientific">Rhodococcus pseudokoreensis</name>
    <dbReference type="NCBI Taxonomy" id="2811421"/>
    <lineage>
        <taxon>Bacteria</taxon>
        <taxon>Bacillati</taxon>
        <taxon>Actinomycetota</taxon>
        <taxon>Actinomycetes</taxon>
        <taxon>Mycobacteriales</taxon>
        <taxon>Nocardiaceae</taxon>
        <taxon>Rhodococcus</taxon>
    </lineage>
</organism>
<keyword evidence="10" id="KW-1185">Reference proteome</keyword>
<evidence type="ECO:0000313" key="9">
    <source>
        <dbReference type="EMBL" id="QSE90653.1"/>
    </source>
</evidence>
<accession>A0A974W3N3</accession>
<comment type="function">
    <text evidence="8">Ferredoxins are iron-sulfur proteins that transfer electrons in a wide variety of metabolic reactions.</text>
</comment>
<dbReference type="InterPro" id="IPR001080">
    <property type="entry name" value="3Fe4S_ferredoxin"/>
</dbReference>
<keyword evidence="4 8" id="KW-0249">Electron transport</keyword>
<dbReference type="Gene3D" id="3.30.70.20">
    <property type="match status" value="1"/>
</dbReference>
<evidence type="ECO:0000256" key="6">
    <source>
        <dbReference type="ARBA" id="ARBA00023014"/>
    </source>
</evidence>
<dbReference type="Pfam" id="PF13370">
    <property type="entry name" value="Fer4_13"/>
    <property type="match status" value="1"/>
</dbReference>
<keyword evidence="7" id="KW-0003">3Fe-4S</keyword>
<dbReference type="InterPro" id="IPR051269">
    <property type="entry name" value="Fe-S_cluster_ET"/>
</dbReference>
<evidence type="ECO:0000256" key="5">
    <source>
        <dbReference type="ARBA" id="ARBA00023004"/>
    </source>
</evidence>
<dbReference type="SUPFAM" id="SSF54862">
    <property type="entry name" value="4Fe-4S ferredoxins"/>
    <property type="match status" value="1"/>
</dbReference>
<keyword evidence="3 8" id="KW-0479">Metal-binding</keyword>
<keyword evidence="2 8" id="KW-0813">Transport</keyword>
<keyword evidence="6 8" id="KW-0411">Iron-sulfur</keyword>
<dbReference type="PANTHER" id="PTHR36923:SF3">
    <property type="entry name" value="FERREDOXIN"/>
    <property type="match status" value="1"/>
</dbReference>
<dbReference type="PANTHER" id="PTHR36923">
    <property type="entry name" value="FERREDOXIN"/>
    <property type="match status" value="1"/>
</dbReference>
<dbReference type="RefSeq" id="WP_206007079.1">
    <property type="nucleotide sequence ID" value="NZ_CP070619.1"/>
</dbReference>
<keyword evidence="5 8" id="KW-0408">Iron</keyword>
<name>A0A974W3N3_9NOCA</name>
<reference evidence="9 10" key="1">
    <citation type="journal article" date="2021" name="Microbiol. Resour. Announc.">
        <title>Complete Genome Sequences of Two Rhodococcus sp. Strains with Large and Linear Chromosomes, Isolated from Apple Rhizosphere.</title>
        <authorList>
            <person name="Benning S."/>
            <person name="Brugnone N."/>
            <person name="Siani R."/>
            <person name="Kublik S."/>
            <person name="Schloter M."/>
            <person name="Rad V."/>
        </authorList>
    </citation>
    <scope>NUCLEOTIDE SEQUENCE [LARGE SCALE GENOMIC DNA]</scope>
    <source>
        <strain evidence="9 10">R79</strain>
    </source>
</reference>
<evidence type="ECO:0000256" key="7">
    <source>
        <dbReference type="ARBA" id="ARBA00023291"/>
    </source>
</evidence>
<dbReference type="EMBL" id="CP070619">
    <property type="protein sequence ID" value="QSE90653.1"/>
    <property type="molecule type" value="Genomic_DNA"/>
</dbReference>
<protein>
    <recommendedName>
        <fullName evidence="8">Ferredoxin</fullName>
    </recommendedName>
</protein>
<evidence type="ECO:0000313" key="10">
    <source>
        <dbReference type="Proteomes" id="UP000662986"/>
    </source>
</evidence>
<gene>
    <name evidence="9" type="ORF">JWS13_19520</name>
</gene>
<sequence>MLATIRVDRDVCCGNGMCFALAPEVFDLDDDAGVVKLLDPTLTPENRAAVEQAVACCPTAAIEIEIDQEETA</sequence>
<proteinExistence type="predicted"/>
<dbReference type="Proteomes" id="UP000662986">
    <property type="component" value="Chromosome"/>
</dbReference>
<evidence type="ECO:0000256" key="3">
    <source>
        <dbReference type="ARBA" id="ARBA00022723"/>
    </source>
</evidence>
<comment type="cofactor">
    <cofactor evidence="1">
        <name>[3Fe-4S] cluster</name>
        <dbReference type="ChEBI" id="CHEBI:21137"/>
    </cofactor>
</comment>